<protein>
    <submittedName>
        <fullName evidence="1">Uncharacterized protein</fullName>
    </submittedName>
</protein>
<accession>X0RX95</accession>
<evidence type="ECO:0000313" key="1">
    <source>
        <dbReference type="EMBL" id="GAF68372.1"/>
    </source>
</evidence>
<reference evidence="1" key="1">
    <citation type="journal article" date="2014" name="Front. Microbiol.">
        <title>High frequency of phylogenetically diverse reductive dehalogenase-homologous genes in deep subseafloor sedimentary metagenomes.</title>
        <authorList>
            <person name="Kawai M."/>
            <person name="Futagami T."/>
            <person name="Toyoda A."/>
            <person name="Takaki Y."/>
            <person name="Nishi S."/>
            <person name="Hori S."/>
            <person name="Arai W."/>
            <person name="Tsubouchi T."/>
            <person name="Morono Y."/>
            <person name="Uchiyama I."/>
            <person name="Ito T."/>
            <person name="Fujiyama A."/>
            <person name="Inagaki F."/>
            <person name="Takami H."/>
        </authorList>
    </citation>
    <scope>NUCLEOTIDE SEQUENCE</scope>
    <source>
        <strain evidence="1">Expedition CK06-06</strain>
    </source>
</reference>
<dbReference type="AlphaFoldDB" id="X0RX95"/>
<sequence length="29" mass="3369">PKGICIPIIDKKKAKLFYENKNKTENYGD</sequence>
<comment type="caution">
    <text evidence="1">The sequence shown here is derived from an EMBL/GenBank/DDBJ whole genome shotgun (WGS) entry which is preliminary data.</text>
</comment>
<gene>
    <name evidence="1" type="ORF">S01H1_09953</name>
</gene>
<organism evidence="1">
    <name type="scientific">marine sediment metagenome</name>
    <dbReference type="NCBI Taxonomy" id="412755"/>
    <lineage>
        <taxon>unclassified sequences</taxon>
        <taxon>metagenomes</taxon>
        <taxon>ecological metagenomes</taxon>
    </lineage>
</organism>
<name>X0RX95_9ZZZZ</name>
<proteinExistence type="predicted"/>
<feature type="non-terminal residue" evidence="1">
    <location>
        <position position="1"/>
    </location>
</feature>
<dbReference type="EMBL" id="BARS01005084">
    <property type="protein sequence ID" value="GAF68372.1"/>
    <property type="molecule type" value="Genomic_DNA"/>
</dbReference>